<evidence type="ECO:0000313" key="2">
    <source>
        <dbReference type="EMBL" id="KAK5087450.1"/>
    </source>
</evidence>
<name>A0ABR0K6S2_9EURO</name>
<organism evidence="2 3">
    <name type="scientific">Lithohypha guttulata</name>
    <dbReference type="NCBI Taxonomy" id="1690604"/>
    <lineage>
        <taxon>Eukaryota</taxon>
        <taxon>Fungi</taxon>
        <taxon>Dikarya</taxon>
        <taxon>Ascomycota</taxon>
        <taxon>Pezizomycotina</taxon>
        <taxon>Eurotiomycetes</taxon>
        <taxon>Chaetothyriomycetidae</taxon>
        <taxon>Chaetothyriales</taxon>
        <taxon>Trichomeriaceae</taxon>
        <taxon>Lithohypha</taxon>
    </lineage>
</organism>
<feature type="compositionally biased region" description="Basic and acidic residues" evidence="1">
    <location>
        <begin position="138"/>
        <end position="161"/>
    </location>
</feature>
<reference evidence="2 3" key="1">
    <citation type="submission" date="2023-08" db="EMBL/GenBank/DDBJ databases">
        <title>Black Yeasts Isolated from many extreme environments.</title>
        <authorList>
            <person name="Coleine C."/>
            <person name="Stajich J.E."/>
            <person name="Selbmann L."/>
        </authorList>
    </citation>
    <scope>NUCLEOTIDE SEQUENCE [LARGE SCALE GENOMIC DNA]</scope>
    <source>
        <strain evidence="2 3">CCFEE 5885</strain>
    </source>
</reference>
<keyword evidence="3" id="KW-1185">Reference proteome</keyword>
<evidence type="ECO:0000256" key="1">
    <source>
        <dbReference type="SAM" id="MobiDB-lite"/>
    </source>
</evidence>
<sequence length="161" mass="18566">MASYVQQHEPNEYRNISRSNPDIINQIIDLATPDSIAAAGIWGHEVNFGKSANSESIEERKKVEGYTHLFTTRQPHERKKIMLDWFPSKVNPGRIDVGFLRGWLKDVAEIMQWADPGETRELLGVKQGLVIEQPELDEDHKRANKEMDEIDKLFKPTLQKE</sequence>
<gene>
    <name evidence="2" type="ORF">LTR24_006719</name>
</gene>
<protein>
    <submittedName>
        <fullName evidence="2">Uncharacterized protein</fullName>
    </submittedName>
</protein>
<evidence type="ECO:0000313" key="3">
    <source>
        <dbReference type="Proteomes" id="UP001345013"/>
    </source>
</evidence>
<accession>A0ABR0K6S2</accession>
<proteinExistence type="predicted"/>
<feature type="region of interest" description="Disordered" evidence="1">
    <location>
        <begin position="135"/>
        <end position="161"/>
    </location>
</feature>
<comment type="caution">
    <text evidence="2">The sequence shown here is derived from an EMBL/GenBank/DDBJ whole genome shotgun (WGS) entry which is preliminary data.</text>
</comment>
<dbReference type="Proteomes" id="UP001345013">
    <property type="component" value="Unassembled WGS sequence"/>
</dbReference>
<dbReference type="EMBL" id="JAVRRG010000090">
    <property type="protein sequence ID" value="KAK5087450.1"/>
    <property type="molecule type" value="Genomic_DNA"/>
</dbReference>